<sequence>MIRCVEFYSGLGGWAYAAARCEGLEIVLSVDVSTTCNEIYFHNWGRRPAQRRIETMDASELRGFDVWLLSPPCQPHTRQREDGRVDDLDPRSWSLAHLAGLMAVAAPRLFACLENVVGFEKSRSCEAWHSALRAAGFAVHWWHATPTDMGTPNDRPRYFECAVRGGRDPAKPGRTLAPRRPARPLADFLEAGNEGLRVSEATLAKTAAWCLDVVAADSPHPASCFTKSYGRYVRGTGSVLLCRGEHADLERLHLARDDPAKRTFRPREAEWPPLRYFSPREIANLLGFPPAGGRAPRHFEFPSSISTRAAWATLGNSLHIPTAVAVIRFGLREGFHGDDDDDVGHSRRSEAGESAGDVSR</sequence>
<organism evidence="6 7">
    <name type="scientific">Chrysophaeum taylorii</name>
    <dbReference type="NCBI Taxonomy" id="2483200"/>
    <lineage>
        <taxon>Eukaryota</taxon>
        <taxon>Sar</taxon>
        <taxon>Stramenopiles</taxon>
        <taxon>Ochrophyta</taxon>
        <taxon>Pelagophyceae</taxon>
        <taxon>Pelagomonadales</taxon>
        <taxon>Pelagomonadaceae</taxon>
        <taxon>Chrysophaeum</taxon>
    </lineage>
</organism>
<proteinExistence type="inferred from homology"/>
<dbReference type="GO" id="GO:0005634">
    <property type="term" value="C:nucleus"/>
    <property type="evidence" value="ECO:0007669"/>
    <property type="project" value="TreeGrafter"/>
</dbReference>
<evidence type="ECO:0000256" key="5">
    <source>
        <dbReference type="SAM" id="MobiDB-lite"/>
    </source>
</evidence>
<dbReference type="Pfam" id="PF00145">
    <property type="entry name" value="DNA_methylase"/>
    <property type="match status" value="1"/>
</dbReference>
<dbReference type="Gene3D" id="3.90.120.10">
    <property type="entry name" value="DNA Methylase, subunit A, domain 2"/>
    <property type="match status" value="1"/>
</dbReference>
<protein>
    <recommendedName>
        <fullName evidence="8">DNA methyltransferase</fullName>
    </recommendedName>
</protein>
<dbReference type="PROSITE" id="PS51679">
    <property type="entry name" value="SAM_MT_C5"/>
    <property type="match status" value="1"/>
</dbReference>
<dbReference type="InterPro" id="IPR001525">
    <property type="entry name" value="C5_MeTfrase"/>
</dbReference>
<evidence type="ECO:0000313" key="6">
    <source>
        <dbReference type="EMBL" id="KAJ8598828.1"/>
    </source>
</evidence>
<feature type="active site" evidence="4">
    <location>
        <position position="73"/>
    </location>
</feature>
<evidence type="ECO:0000313" key="7">
    <source>
        <dbReference type="Proteomes" id="UP001230188"/>
    </source>
</evidence>
<dbReference type="PANTHER" id="PTHR46098:SF1">
    <property type="entry name" value="TRNA (CYTOSINE(38)-C(5))-METHYLTRANSFERASE"/>
    <property type="match status" value="1"/>
</dbReference>
<evidence type="ECO:0000256" key="4">
    <source>
        <dbReference type="PROSITE-ProRule" id="PRU01016"/>
    </source>
</evidence>
<feature type="region of interest" description="Disordered" evidence="5">
    <location>
        <begin position="338"/>
        <end position="360"/>
    </location>
</feature>
<dbReference type="Gene3D" id="3.40.50.150">
    <property type="entry name" value="Vaccinia Virus protein VP39"/>
    <property type="match status" value="1"/>
</dbReference>
<dbReference type="SUPFAM" id="SSF53335">
    <property type="entry name" value="S-adenosyl-L-methionine-dependent methyltransferases"/>
    <property type="match status" value="1"/>
</dbReference>
<evidence type="ECO:0000256" key="3">
    <source>
        <dbReference type="ARBA" id="ARBA00022691"/>
    </source>
</evidence>
<keyword evidence="1 4" id="KW-0489">Methyltransferase</keyword>
<keyword evidence="2 4" id="KW-0808">Transferase</keyword>
<comment type="similarity">
    <text evidence="4">Belongs to the class I-like SAM-binding methyltransferase superfamily. C5-methyltransferase family.</text>
</comment>
<evidence type="ECO:0000256" key="1">
    <source>
        <dbReference type="ARBA" id="ARBA00022603"/>
    </source>
</evidence>
<accession>A0AAD7XGV4</accession>
<gene>
    <name evidence="6" type="ORF">CTAYLR_008533</name>
</gene>
<keyword evidence="3 4" id="KW-0949">S-adenosyl-L-methionine</keyword>
<name>A0AAD7XGV4_9STRA</name>
<dbReference type="GO" id="GO:0008168">
    <property type="term" value="F:methyltransferase activity"/>
    <property type="evidence" value="ECO:0007669"/>
    <property type="project" value="UniProtKB-KW"/>
</dbReference>
<dbReference type="InterPro" id="IPR050750">
    <property type="entry name" value="C5-MTase"/>
</dbReference>
<comment type="caution">
    <text evidence="6">The sequence shown here is derived from an EMBL/GenBank/DDBJ whole genome shotgun (WGS) entry which is preliminary data.</text>
</comment>
<evidence type="ECO:0000256" key="2">
    <source>
        <dbReference type="ARBA" id="ARBA00022679"/>
    </source>
</evidence>
<reference evidence="6" key="1">
    <citation type="submission" date="2023-01" db="EMBL/GenBank/DDBJ databases">
        <title>Metagenome sequencing of chrysophaentin producing Chrysophaeum taylorii.</title>
        <authorList>
            <person name="Davison J."/>
            <person name="Bewley C."/>
        </authorList>
    </citation>
    <scope>NUCLEOTIDE SEQUENCE</scope>
    <source>
        <strain evidence="6">NIES-1699</strain>
    </source>
</reference>
<dbReference type="Proteomes" id="UP001230188">
    <property type="component" value="Unassembled WGS sequence"/>
</dbReference>
<keyword evidence="7" id="KW-1185">Reference proteome</keyword>
<feature type="compositionally biased region" description="Basic and acidic residues" evidence="5">
    <location>
        <begin position="338"/>
        <end position="351"/>
    </location>
</feature>
<dbReference type="PANTHER" id="PTHR46098">
    <property type="entry name" value="TRNA (CYTOSINE(38)-C(5))-METHYLTRANSFERASE"/>
    <property type="match status" value="1"/>
</dbReference>
<dbReference type="AlphaFoldDB" id="A0AAD7XGV4"/>
<dbReference type="EMBL" id="JAQMWT010000634">
    <property type="protein sequence ID" value="KAJ8598828.1"/>
    <property type="molecule type" value="Genomic_DNA"/>
</dbReference>
<evidence type="ECO:0008006" key="8">
    <source>
        <dbReference type="Google" id="ProtNLM"/>
    </source>
</evidence>
<dbReference type="InterPro" id="IPR029063">
    <property type="entry name" value="SAM-dependent_MTases_sf"/>
</dbReference>
<dbReference type="GO" id="GO:0032259">
    <property type="term" value="P:methylation"/>
    <property type="evidence" value="ECO:0007669"/>
    <property type="project" value="UniProtKB-KW"/>
</dbReference>